<evidence type="ECO:0000256" key="9">
    <source>
        <dbReference type="ARBA" id="ARBA00023315"/>
    </source>
</evidence>
<dbReference type="EMBL" id="JBHUDC010000005">
    <property type="protein sequence ID" value="MFD1513783.1"/>
    <property type="molecule type" value="Genomic_DNA"/>
</dbReference>
<feature type="domain" description="Thiolase N-terminal" evidence="10">
    <location>
        <begin position="7"/>
        <end position="247"/>
    </location>
</feature>
<dbReference type="CDD" id="cd00751">
    <property type="entry name" value="thiolase"/>
    <property type="match status" value="1"/>
</dbReference>
<evidence type="ECO:0000259" key="10">
    <source>
        <dbReference type="Pfam" id="PF00108"/>
    </source>
</evidence>
<dbReference type="RefSeq" id="WP_250873752.1">
    <property type="nucleotide sequence ID" value="NZ_JALXFV010000005.1"/>
</dbReference>
<dbReference type="InterPro" id="IPR020613">
    <property type="entry name" value="Thiolase_CS"/>
</dbReference>
<evidence type="ECO:0000313" key="13">
    <source>
        <dbReference type="Proteomes" id="UP001597187"/>
    </source>
</evidence>
<reference evidence="12 13" key="1">
    <citation type="journal article" date="2019" name="Int. J. Syst. Evol. Microbiol.">
        <title>The Global Catalogue of Microorganisms (GCM) 10K type strain sequencing project: providing services to taxonomists for standard genome sequencing and annotation.</title>
        <authorList>
            <consortium name="The Broad Institute Genomics Platform"/>
            <consortium name="The Broad Institute Genome Sequencing Center for Infectious Disease"/>
            <person name="Wu L."/>
            <person name="Ma J."/>
        </authorList>
    </citation>
    <scope>NUCLEOTIDE SEQUENCE [LARGE SCALE GENOMIC DNA]</scope>
    <source>
        <strain evidence="12 13">CGMCC 1.12563</strain>
    </source>
</reference>
<dbReference type="InterPro" id="IPR020616">
    <property type="entry name" value="Thiolase_N"/>
</dbReference>
<evidence type="ECO:0000256" key="6">
    <source>
        <dbReference type="ARBA" id="ARBA00023098"/>
    </source>
</evidence>
<evidence type="ECO:0000256" key="8">
    <source>
        <dbReference type="ARBA" id="ARBA00023229"/>
    </source>
</evidence>
<keyword evidence="6" id="KW-0443">Lipid metabolism</keyword>
<dbReference type="Gene3D" id="3.40.47.10">
    <property type="match status" value="2"/>
</dbReference>
<dbReference type="GO" id="GO:0005737">
    <property type="term" value="C:cytoplasm"/>
    <property type="evidence" value="ECO:0007669"/>
    <property type="project" value="UniProtKB-ARBA"/>
</dbReference>
<comment type="similarity">
    <text evidence="2">Belongs to the thiolase-like superfamily. Thiolase family.</text>
</comment>
<dbReference type="GO" id="GO:0008299">
    <property type="term" value="P:isoprenoid biosynthetic process"/>
    <property type="evidence" value="ECO:0007669"/>
    <property type="project" value="UniProtKB-KW"/>
</dbReference>
<sequence>MTDTTPVVVRAYRTPFGKEDGVFADVRSEDLSAPLIDEILADTGLSGEDVDDLMWGCAQQRGEQGNNMARIVALLSDLGESVPGTTINRWCASSAQAVASAADAVRAGQRDAIIAGGVENMSRTKMGANTQMHPRMNEDYNLAALQMGMTAEEVAERYDVSREDQDDYAFRSHQRASEATTSGRFDDEIVPIETDEGTVSEDQGIRHDVSREKMGELPTVFKADGSVTPGNASQITDGAAALLVTSKAFAEDHGLDVLAEIGNNSVAGVEPEVMGIGPIPAVRDLLERSGRDIEDYDLVELNEAFASQCLYCQRELGIDDENYNVNGGAIALGHPLGATGARLPVTLIHEMIKRDAERGIATECVGFGQGMAIEFSR</sequence>
<dbReference type="InterPro" id="IPR002155">
    <property type="entry name" value="Thiolase"/>
</dbReference>
<dbReference type="InterPro" id="IPR016039">
    <property type="entry name" value="Thiolase-like"/>
</dbReference>
<dbReference type="InterPro" id="IPR050215">
    <property type="entry name" value="Thiolase-like_sf_Thiolase"/>
</dbReference>
<protein>
    <submittedName>
        <fullName evidence="12">Thiolase family protein</fullName>
    </submittedName>
</protein>
<organism evidence="12 13">
    <name type="scientific">Halomarina rubra</name>
    <dbReference type="NCBI Taxonomy" id="2071873"/>
    <lineage>
        <taxon>Archaea</taxon>
        <taxon>Methanobacteriati</taxon>
        <taxon>Methanobacteriota</taxon>
        <taxon>Stenosarchaea group</taxon>
        <taxon>Halobacteria</taxon>
        <taxon>Halobacteriales</taxon>
        <taxon>Natronomonadaceae</taxon>
        <taxon>Halomarina</taxon>
    </lineage>
</organism>
<evidence type="ECO:0000256" key="5">
    <source>
        <dbReference type="ARBA" id="ARBA00022946"/>
    </source>
</evidence>
<keyword evidence="5" id="KW-0809">Transit peptide</keyword>
<evidence type="ECO:0000256" key="3">
    <source>
        <dbReference type="ARBA" id="ARBA00022679"/>
    </source>
</evidence>
<evidence type="ECO:0000256" key="1">
    <source>
        <dbReference type="ARBA" id="ARBA00004275"/>
    </source>
</evidence>
<keyword evidence="8" id="KW-0414">Isoprene biosynthesis</keyword>
<dbReference type="InterPro" id="IPR020617">
    <property type="entry name" value="Thiolase_C"/>
</dbReference>
<dbReference type="PANTHER" id="PTHR43853:SF8">
    <property type="entry name" value="3-KETOACYL-COA THIOLASE, PEROXISOMAL"/>
    <property type="match status" value="1"/>
</dbReference>
<keyword evidence="4" id="KW-0276">Fatty acid metabolism</keyword>
<accession>A0ABD6AWW3</accession>
<evidence type="ECO:0000256" key="4">
    <source>
        <dbReference type="ARBA" id="ARBA00022832"/>
    </source>
</evidence>
<evidence type="ECO:0000256" key="2">
    <source>
        <dbReference type="ARBA" id="ARBA00010982"/>
    </source>
</evidence>
<dbReference type="PROSITE" id="PS00737">
    <property type="entry name" value="THIOLASE_2"/>
    <property type="match status" value="1"/>
</dbReference>
<name>A0ABD6AWW3_9EURY</name>
<keyword evidence="3" id="KW-0808">Transferase</keyword>
<gene>
    <name evidence="12" type="ORF">ACFSBT_10890</name>
</gene>
<dbReference type="NCBIfam" id="TIGR01930">
    <property type="entry name" value="AcCoA-C-Actrans"/>
    <property type="match status" value="1"/>
</dbReference>
<dbReference type="SUPFAM" id="SSF53901">
    <property type="entry name" value="Thiolase-like"/>
    <property type="match status" value="2"/>
</dbReference>
<evidence type="ECO:0000313" key="12">
    <source>
        <dbReference type="EMBL" id="MFD1513783.1"/>
    </source>
</evidence>
<dbReference type="PANTHER" id="PTHR43853">
    <property type="entry name" value="3-KETOACYL-COA THIOLASE, PEROXISOMAL"/>
    <property type="match status" value="1"/>
</dbReference>
<comment type="subcellular location">
    <subcellularLocation>
        <location evidence="1">Peroxisome</location>
    </subcellularLocation>
</comment>
<dbReference type="Proteomes" id="UP001597187">
    <property type="component" value="Unassembled WGS sequence"/>
</dbReference>
<keyword evidence="13" id="KW-1185">Reference proteome</keyword>
<dbReference type="GO" id="GO:0016746">
    <property type="term" value="F:acyltransferase activity"/>
    <property type="evidence" value="ECO:0007669"/>
    <property type="project" value="UniProtKB-KW"/>
</dbReference>
<dbReference type="Pfam" id="PF02803">
    <property type="entry name" value="Thiolase_C"/>
    <property type="match status" value="1"/>
</dbReference>
<comment type="caution">
    <text evidence="12">The sequence shown here is derived from an EMBL/GenBank/DDBJ whole genome shotgun (WGS) entry which is preliminary data.</text>
</comment>
<feature type="domain" description="Thiolase C-terminal" evidence="11">
    <location>
        <begin position="256"/>
        <end position="374"/>
    </location>
</feature>
<evidence type="ECO:0000256" key="7">
    <source>
        <dbReference type="ARBA" id="ARBA00023140"/>
    </source>
</evidence>
<dbReference type="FunFam" id="3.40.47.10:FF:000010">
    <property type="entry name" value="Acetyl-CoA acetyltransferase (Thiolase)"/>
    <property type="match status" value="1"/>
</dbReference>
<proteinExistence type="inferred from homology"/>
<dbReference type="PIRSF" id="PIRSF000429">
    <property type="entry name" value="Ac-CoA_Ac_transf"/>
    <property type="match status" value="1"/>
</dbReference>
<dbReference type="Pfam" id="PF00108">
    <property type="entry name" value="Thiolase_N"/>
    <property type="match status" value="1"/>
</dbReference>
<dbReference type="AlphaFoldDB" id="A0ABD6AWW3"/>
<dbReference type="GO" id="GO:0006631">
    <property type="term" value="P:fatty acid metabolic process"/>
    <property type="evidence" value="ECO:0007669"/>
    <property type="project" value="UniProtKB-KW"/>
</dbReference>
<keyword evidence="7" id="KW-0576">Peroxisome</keyword>
<evidence type="ECO:0000259" key="11">
    <source>
        <dbReference type="Pfam" id="PF02803"/>
    </source>
</evidence>
<keyword evidence="9" id="KW-0012">Acyltransferase</keyword>